<evidence type="ECO:0000256" key="3">
    <source>
        <dbReference type="SAM" id="MobiDB-lite"/>
    </source>
</evidence>
<evidence type="ECO:0000313" key="5">
    <source>
        <dbReference type="Proteomes" id="UP001595693"/>
    </source>
</evidence>
<gene>
    <name evidence="4" type="ORF">ACFOW3_23890</name>
</gene>
<sequence>MQPHPPPTRRRARTAAAPAQRNPENAGDGAAASDAATPCLLQRAHLRAVPSTLLIPLAARARGSRYFPWLACNDVVATSLVERLGADVEPCLDDLPTVLNVLWRTRAIKDAGRSFFLAHPKAGGVSLGCGLSHHFQWLDTGANQWLDADLPEVMDLRRELLPVRCPRTRHATVDITQPGWWQRLGLPKEEGEGDGAGVQPVFIVCEGVLMYLQPAQVQAVLREFAQCAPEGSRLVIDVMTHRAVGRAAQHASVGPTGAEFHWGVGSMDELAAAHPRLALLRQQSVSECYGWPGVVLETLWWPWLGAPLYGMATLGVDGA</sequence>
<dbReference type="Proteomes" id="UP001595693">
    <property type="component" value="Unassembled WGS sequence"/>
</dbReference>
<proteinExistence type="predicted"/>
<dbReference type="Pfam" id="PF04072">
    <property type="entry name" value="LCM"/>
    <property type="match status" value="1"/>
</dbReference>
<dbReference type="InterPro" id="IPR029063">
    <property type="entry name" value="SAM-dependent_MTases_sf"/>
</dbReference>
<organism evidence="4 5">
    <name type="scientific">Acidovorax facilis</name>
    <dbReference type="NCBI Taxonomy" id="12917"/>
    <lineage>
        <taxon>Bacteria</taxon>
        <taxon>Pseudomonadati</taxon>
        <taxon>Pseudomonadota</taxon>
        <taxon>Betaproteobacteria</taxon>
        <taxon>Burkholderiales</taxon>
        <taxon>Comamonadaceae</taxon>
        <taxon>Acidovorax</taxon>
    </lineage>
</organism>
<dbReference type="InterPro" id="IPR007213">
    <property type="entry name" value="Ppm1/Ppm2/Tcmp"/>
</dbReference>
<feature type="region of interest" description="Disordered" evidence="3">
    <location>
        <begin position="1"/>
        <end position="32"/>
    </location>
</feature>
<dbReference type="RefSeq" id="WP_238385530.1">
    <property type="nucleotide sequence ID" value="NZ_JAMXAX010000088.1"/>
</dbReference>
<evidence type="ECO:0000313" key="4">
    <source>
        <dbReference type="EMBL" id="MFC3937676.1"/>
    </source>
</evidence>
<keyword evidence="1 4" id="KW-0489">Methyltransferase</keyword>
<dbReference type="PANTHER" id="PTHR43619">
    <property type="entry name" value="S-ADENOSYL-L-METHIONINE-DEPENDENT METHYLTRANSFERASE YKTD-RELATED"/>
    <property type="match status" value="1"/>
</dbReference>
<feature type="compositionally biased region" description="Low complexity" evidence="3">
    <location>
        <begin position="14"/>
        <end position="32"/>
    </location>
</feature>
<evidence type="ECO:0000256" key="1">
    <source>
        <dbReference type="ARBA" id="ARBA00022603"/>
    </source>
</evidence>
<reference evidence="5" key="1">
    <citation type="journal article" date="2019" name="Int. J. Syst. Evol. Microbiol.">
        <title>The Global Catalogue of Microorganisms (GCM) 10K type strain sequencing project: providing services to taxonomists for standard genome sequencing and annotation.</title>
        <authorList>
            <consortium name="The Broad Institute Genomics Platform"/>
            <consortium name="The Broad Institute Genome Sequencing Center for Infectious Disease"/>
            <person name="Wu L."/>
            <person name="Ma J."/>
        </authorList>
    </citation>
    <scope>NUCLEOTIDE SEQUENCE [LARGE SCALE GENOMIC DNA]</scope>
    <source>
        <strain evidence="5">CCUG 2113</strain>
    </source>
</reference>
<dbReference type="PANTHER" id="PTHR43619:SF2">
    <property type="entry name" value="S-ADENOSYL-L-METHIONINE-DEPENDENT METHYLTRANSFERASES SUPERFAMILY PROTEIN"/>
    <property type="match status" value="1"/>
</dbReference>
<accession>A0ABV8DGI0</accession>
<dbReference type="Gene3D" id="3.40.50.150">
    <property type="entry name" value="Vaccinia Virus protein VP39"/>
    <property type="match status" value="1"/>
</dbReference>
<dbReference type="EMBL" id="JBHSAJ010000069">
    <property type="protein sequence ID" value="MFC3937676.1"/>
    <property type="molecule type" value="Genomic_DNA"/>
</dbReference>
<keyword evidence="2" id="KW-0808">Transferase</keyword>
<dbReference type="SUPFAM" id="SSF53335">
    <property type="entry name" value="S-adenosyl-L-methionine-dependent methyltransferases"/>
    <property type="match status" value="1"/>
</dbReference>
<dbReference type="GO" id="GO:0032259">
    <property type="term" value="P:methylation"/>
    <property type="evidence" value="ECO:0007669"/>
    <property type="project" value="UniProtKB-KW"/>
</dbReference>
<keyword evidence="5" id="KW-1185">Reference proteome</keyword>
<name>A0ABV8DGI0_9BURK</name>
<evidence type="ECO:0000256" key="2">
    <source>
        <dbReference type="ARBA" id="ARBA00022679"/>
    </source>
</evidence>
<comment type="caution">
    <text evidence="4">The sequence shown here is derived from an EMBL/GenBank/DDBJ whole genome shotgun (WGS) entry which is preliminary data.</text>
</comment>
<dbReference type="GO" id="GO:0008168">
    <property type="term" value="F:methyltransferase activity"/>
    <property type="evidence" value="ECO:0007669"/>
    <property type="project" value="UniProtKB-KW"/>
</dbReference>
<protein>
    <submittedName>
        <fullName evidence="4">Class I SAM-dependent methyltransferase</fullName>
    </submittedName>
</protein>